<evidence type="ECO:0000313" key="2">
    <source>
        <dbReference type="EMBL" id="QHT87610.1"/>
    </source>
</evidence>
<evidence type="ECO:0000256" key="1">
    <source>
        <dbReference type="SAM" id="Phobius"/>
    </source>
</evidence>
<keyword evidence="1" id="KW-1133">Transmembrane helix</keyword>
<keyword evidence="1" id="KW-0812">Transmembrane</keyword>
<name>A0A6C0I4V6_9ZZZZ</name>
<reference evidence="2" key="1">
    <citation type="journal article" date="2020" name="Nature">
        <title>Giant virus diversity and host interactions through global metagenomics.</title>
        <authorList>
            <person name="Schulz F."/>
            <person name="Roux S."/>
            <person name="Paez-Espino D."/>
            <person name="Jungbluth S."/>
            <person name="Walsh D.A."/>
            <person name="Denef V.J."/>
            <person name="McMahon K.D."/>
            <person name="Konstantinidis K.T."/>
            <person name="Eloe-Fadrosh E.A."/>
            <person name="Kyrpides N.C."/>
            <person name="Woyke T."/>
        </authorList>
    </citation>
    <scope>NUCLEOTIDE SEQUENCE</scope>
    <source>
        <strain evidence="2">GVMAG-M-3300023184-190</strain>
    </source>
</reference>
<accession>A0A6C0I4V6</accession>
<dbReference type="AlphaFoldDB" id="A0A6C0I4V6"/>
<sequence>MSRLWSLKELFGVWALGRVGDNKGFEFTIVDKTGVTRTLGQIEKIIHEDNGIYYSRFINGGTANIVETTENGNTTLTVIEKDGKKTPYICDNKSIANQPVKSTGWLWGGKSKRKRCKKRISQKQENESMQTSSAQIINNIIFIANIVNLLLLLLLPLLIVMHLLELDSLLLQVR</sequence>
<dbReference type="EMBL" id="MN740094">
    <property type="protein sequence ID" value="QHT87610.1"/>
    <property type="molecule type" value="Genomic_DNA"/>
</dbReference>
<protein>
    <submittedName>
        <fullName evidence="2">Uncharacterized protein</fullName>
    </submittedName>
</protein>
<organism evidence="2">
    <name type="scientific">viral metagenome</name>
    <dbReference type="NCBI Taxonomy" id="1070528"/>
    <lineage>
        <taxon>unclassified sequences</taxon>
        <taxon>metagenomes</taxon>
        <taxon>organismal metagenomes</taxon>
    </lineage>
</organism>
<keyword evidence="1" id="KW-0472">Membrane</keyword>
<feature type="transmembrane region" description="Helical" evidence="1">
    <location>
        <begin position="140"/>
        <end position="164"/>
    </location>
</feature>
<proteinExistence type="predicted"/>